<organism evidence="1 2">
    <name type="scientific">Cuscuta epithymum</name>
    <dbReference type="NCBI Taxonomy" id="186058"/>
    <lineage>
        <taxon>Eukaryota</taxon>
        <taxon>Viridiplantae</taxon>
        <taxon>Streptophyta</taxon>
        <taxon>Embryophyta</taxon>
        <taxon>Tracheophyta</taxon>
        <taxon>Spermatophyta</taxon>
        <taxon>Magnoliopsida</taxon>
        <taxon>eudicotyledons</taxon>
        <taxon>Gunneridae</taxon>
        <taxon>Pentapetalae</taxon>
        <taxon>asterids</taxon>
        <taxon>lamiids</taxon>
        <taxon>Solanales</taxon>
        <taxon>Convolvulaceae</taxon>
        <taxon>Cuscuteae</taxon>
        <taxon>Cuscuta</taxon>
        <taxon>Cuscuta subgen. Cuscuta</taxon>
    </lineage>
</organism>
<gene>
    <name evidence="1" type="ORF">CEPIT_LOCUS33417</name>
</gene>
<comment type="caution">
    <text evidence="1">The sequence shown here is derived from an EMBL/GenBank/DDBJ whole genome shotgun (WGS) entry which is preliminary data.</text>
</comment>
<proteinExistence type="predicted"/>
<protein>
    <submittedName>
        <fullName evidence="1">Uncharacterized protein</fullName>
    </submittedName>
</protein>
<accession>A0AAV0FET8</accession>
<sequence>MVMHKRQSFFNTSDHVAVIETILSALWMCRSCSYNVSNIELEVQEIANVIRFHCVKLWTFIYSITRIRKIIQKCNTNIKVVSKPLNRPANYISEGKDTNSPHFVSILKYDAVGYPNITYDCTLS</sequence>
<evidence type="ECO:0000313" key="1">
    <source>
        <dbReference type="EMBL" id="CAH9134052.1"/>
    </source>
</evidence>
<reference evidence="1" key="1">
    <citation type="submission" date="2022-07" db="EMBL/GenBank/DDBJ databases">
        <authorList>
            <person name="Macas J."/>
            <person name="Novak P."/>
            <person name="Neumann P."/>
        </authorList>
    </citation>
    <scope>NUCLEOTIDE SEQUENCE</scope>
</reference>
<dbReference type="Proteomes" id="UP001152523">
    <property type="component" value="Unassembled WGS sequence"/>
</dbReference>
<dbReference type="EMBL" id="CAMAPF010000979">
    <property type="protein sequence ID" value="CAH9134052.1"/>
    <property type="molecule type" value="Genomic_DNA"/>
</dbReference>
<dbReference type="AlphaFoldDB" id="A0AAV0FET8"/>
<keyword evidence="2" id="KW-1185">Reference proteome</keyword>
<evidence type="ECO:0000313" key="2">
    <source>
        <dbReference type="Proteomes" id="UP001152523"/>
    </source>
</evidence>
<name>A0AAV0FET8_9ASTE</name>